<evidence type="ECO:0000313" key="2">
    <source>
        <dbReference type="EMBL" id="MDQ0998698.1"/>
    </source>
</evidence>
<gene>
    <name evidence="2" type="ORF">QFZ34_003880</name>
</gene>
<dbReference type="InterPro" id="IPR016181">
    <property type="entry name" value="Acyl_CoA_acyltransferase"/>
</dbReference>
<keyword evidence="2" id="KW-0808">Transferase</keyword>
<keyword evidence="3" id="KW-1185">Reference proteome</keyword>
<dbReference type="PANTHER" id="PTHR43441:SF11">
    <property type="entry name" value="RIBOSOMAL-PROTEIN-SERINE ACETYLTRANSFERASE"/>
    <property type="match status" value="1"/>
</dbReference>
<name>A0ABU0SD54_9HYPH</name>
<dbReference type="EC" id="2.3.1.267" evidence="2"/>
<reference evidence="2 3" key="1">
    <citation type="submission" date="2023-07" db="EMBL/GenBank/DDBJ databases">
        <title>Comparative genomics of wheat-associated soil bacteria to identify genetic determinants of phenazine resistance.</title>
        <authorList>
            <person name="Mouncey N."/>
        </authorList>
    </citation>
    <scope>NUCLEOTIDE SEQUENCE [LARGE SCALE GENOMIC DNA]</scope>
    <source>
        <strain evidence="2 3">W4I11</strain>
    </source>
</reference>
<dbReference type="RefSeq" id="WP_307284046.1">
    <property type="nucleotide sequence ID" value="NZ_JAUSZT010000003.1"/>
</dbReference>
<evidence type="ECO:0000313" key="3">
    <source>
        <dbReference type="Proteomes" id="UP001237780"/>
    </source>
</evidence>
<organism evidence="2 3">
    <name type="scientific">Phyllobacterium ifriqiyense</name>
    <dbReference type="NCBI Taxonomy" id="314238"/>
    <lineage>
        <taxon>Bacteria</taxon>
        <taxon>Pseudomonadati</taxon>
        <taxon>Pseudomonadota</taxon>
        <taxon>Alphaproteobacteria</taxon>
        <taxon>Hyphomicrobiales</taxon>
        <taxon>Phyllobacteriaceae</taxon>
        <taxon>Phyllobacterium</taxon>
    </lineage>
</organism>
<proteinExistence type="predicted"/>
<dbReference type="InterPro" id="IPR051908">
    <property type="entry name" value="Ribosomal_N-acetyltransferase"/>
</dbReference>
<dbReference type="PANTHER" id="PTHR43441">
    <property type="entry name" value="RIBOSOMAL-PROTEIN-SERINE ACETYLTRANSFERASE"/>
    <property type="match status" value="1"/>
</dbReference>
<comment type="caution">
    <text evidence="2">The sequence shown here is derived from an EMBL/GenBank/DDBJ whole genome shotgun (WGS) entry which is preliminary data.</text>
</comment>
<dbReference type="SUPFAM" id="SSF55729">
    <property type="entry name" value="Acyl-CoA N-acyltransferases (Nat)"/>
    <property type="match status" value="1"/>
</dbReference>
<dbReference type="EMBL" id="JAUSZT010000003">
    <property type="protein sequence ID" value="MDQ0998698.1"/>
    <property type="molecule type" value="Genomic_DNA"/>
</dbReference>
<dbReference type="PROSITE" id="PS51186">
    <property type="entry name" value="GNAT"/>
    <property type="match status" value="1"/>
</dbReference>
<feature type="domain" description="N-acetyltransferase" evidence="1">
    <location>
        <begin position="17"/>
        <end position="177"/>
    </location>
</feature>
<sequence>MMASQATKFPVMVTQRLRLRQFEPKDDKGLHACLGNQELVQYWDFAPCRNIQETRGWVRALAKGAQPETAIAWAVVDIKTDECIGMVNYHHREAYSRKLEIGYILRAEYHGQGLMTEAVRKIMTHCIVELKTRRIAAIIHPDNAPSIRLATRLDFALEGGPLRDYWRVGDRFISPMVYSFIAS</sequence>
<dbReference type="Proteomes" id="UP001237780">
    <property type="component" value="Unassembled WGS sequence"/>
</dbReference>
<dbReference type="InterPro" id="IPR000182">
    <property type="entry name" value="GNAT_dom"/>
</dbReference>
<protein>
    <submittedName>
        <fullName evidence="2">Ribosomal-protein-alanine N-acetyltransferase</fullName>
        <ecNumber evidence="2">2.3.1.267</ecNumber>
    </submittedName>
</protein>
<dbReference type="GO" id="GO:0008999">
    <property type="term" value="F:protein-N-terminal-alanine acetyltransferase activity"/>
    <property type="evidence" value="ECO:0007669"/>
    <property type="project" value="UniProtKB-EC"/>
</dbReference>
<accession>A0ABU0SD54</accession>
<dbReference type="Gene3D" id="3.40.630.30">
    <property type="match status" value="1"/>
</dbReference>
<dbReference type="Pfam" id="PF13302">
    <property type="entry name" value="Acetyltransf_3"/>
    <property type="match status" value="1"/>
</dbReference>
<evidence type="ECO:0000259" key="1">
    <source>
        <dbReference type="PROSITE" id="PS51186"/>
    </source>
</evidence>
<keyword evidence="2" id="KW-0012">Acyltransferase</keyword>